<dbReference type="AlphaFoldDB" id="A0AAF0XS53"/>
<dbReference type="PANTHER" id="PTHR24282:SF269">
    <property type="entry name" value="CYTOCHROME P450, REVERSE TRANSCRIPTASE, RNA-DEPENDENT DNA POLYMERASE-RELATED"/>
    <property type="match status" value="1"/>
</dbReference>
<keyword evidence="7" id="KW-0560">Oxidoreductase</keyword>
<gene>
    <name evidence="12" type="ORF">DCAR_0832664</name>
</gene>
<keyword evidence="5 11" id="KW-0479">Metal-binding</keyword>
<evidence type="ECO:0000313" key="13">
    <source>
        <dbReference type="Proteomes" id="UP000077755"/>
    </source>
</evidence>
<dbReference type="GO" id="GO:0020037">
    <property type="term" value="F:heme binding"/>
    <property type="evidence" value="ECO:0007669"/>
    <property type="project" value="InterPro"/>
</dbReference>
<proteinExistence type="inferred from homology"/>
<dbReference type="InterPro" id="IPR036396">
    <property type="entry name" value="Cyt_P450_sf"/>
</dbReference>
<accession>A0AAF0XS53</accession>
<dbReference type="GO" id="GO:0016705">
    <property type="term" value="F:oxidoreductase activity, acting on paired donors, with incorporation or reduction of molecular oxygen"/>
    <property type="evidence" value="ECO:0007669"/>
    <property type="project" value="InterPro"/>
</dbReference>
<reference evidence="12" key="1">
    <citation type="journal article" date="2016" name="Nat. Genet.">
        <title>A high-quality carrot genome assembly provides new insights into carotenoid accumulation and asterid genome evolution.</title>
        <authorList>
            <person name="Iorizzo M."/>
            <person name="Ellison S."/>
            <person name="Senalik D."/>
            <person name="Zeng P."/>
            <person name="Satapoomin P."/>
            <person name="Huang J."/>
            <person name="Bowman M."/>
            <person name="Iovene M."/>
            <person name="Sanseverino W."/>
            <person name="Cavagnaro P."/>
            <person name="Yildiz M."/>
            <person name="Macko-Podgorni A."/>
            <person name="Moranska E."/>
            <person name="Grzebelus E."/>
            <person name="Grzebelus D."/>
            <person name="Ashrafi H."/>
            <person name="Zheng Z."/>
            <person name="Cheng S."/>
            <person name="Spooner D."/>
            <person name="Van Deynze A."/>
            <person name="Simon P."/>
        </authorList>
    </citation>
    <scope>NUCLEOTIDE SEQUENCE</scope>
    <source>
        <tissue evidence="12">Leaf</tissue>
    </source>
</reference>
<dbReference type="PRINTS" id="PR00385">
    <property type="entry name" value="P450"/>
</dbReference>
<dbReference type="SUPFAM" id="SSF48264">
    <property type="entry name" value="Cytochrome P450"/>
    <property type="match status" value="2"/>
</dbReference>
<dbReference type="GO" id="GO:0005506">
    <property type="term" value="F:iron ion binding"/>
    <property type="evidence" value="ECO:0007669"/>
    <property type="project" value="InterPro"/>
</dbReference>
<reference evidence="12" key="2">
    <citation type="submission" date="2022-03" db="EMBL/GenBank/DDBJ databases">
        <title>Draft title - Genomic analysis of global carrot germplasm unveils the trajectory of domestication and the origin of high carotenoid orange carrot.</title>
        <authorList>
            <person name="Iorizzo M."/>
            <person name="Ellison S."/>
            <person name="Senalik D."/>
            <person name="Macko-Podgorni A."/>
            <person name="Grzebelus D."/>
            <person name="Bostan H."/>
            <person name="Rolling W."/>
            <person name="Curaba J."/>
            <person name="Simon P."/>
        </authorList>
    </citation>
    <scope>NUCLEOTIDE SEQUENCE</scope>
    <source>
        <tissue evidence="12">Leaf</tissue>
    </source>
</reference>
<comment type="subcellular location">
    <subcellularLocation>
        <location evidence="1">Membrane</location>
    </subcellularLocation>
</comment>
<keyword evidence="8 11" id="KW-0408">Iron</keyword>
<keyword evidence="10" id="KW-0472">Membrane</keyword>
<keyword evidence="6" id="KW-1133">Transmembrane helix</keyword>
<feature type="binding site" description="axial binding residue" evidence="11">
    <location>
        <position position="405"/>
    </location>
    <ligand>
        <name>heme</name>
        <dbReference type="ChEBI" id="CHEBI:30413"/>
    </ligand>
    <ligandPart>
        <name>Fe</name>
        <dbReference type="ChEBI" id="CHEBI:18248"/>
    </ligandPart>
</feature>
<dbReference type="InterPro" id="IPR050665">
    <property type="entry name" value="Cytochrome_P450_Monooxygen"/>
</dbReference>
<evidence type="ECO:0000256" key="3">
    <source>
        <dbReference type="ARBA" id="ARBA00022617"/>
    </source>
</evidence>
<evidence type="ECO:0000256" key="10">
    <source>
        <dbReference type="ARBA" id="ARBA00023136"/>
    </source>
</evidence>
<dbReference type="FunFam" id="1.10.630.10:FF:000029">
    <property type="entry name" value="Cytochrome P450 734A1"/>
    <property type="match status" value="2"/>
</dbReference>
<evidence type="ECO:0008006" key="14">
    <source>
        <dbReference type="Google" id="ProtNLM"/>
    </source>
</evidence>
<dbReference type="PROSITE" id="PS00086">
    <property type="entry name" value="CYTOCHROME_P450"/>
    <property type="match status" value="2"/>
</dbReference>
<protein>
    <recommendedName>
        <fullName evidence="14">Cytochrome P450</fullName>
    </recommendedName>
</protein>
<evidence type="ECO:0000256" key="11">
    <source>
        <dbReference type="PIRSR" id="PIRSR602401-1"/>
    </source>
</evidence>
<evidence type="ECO:0000256" key="2">
    <source>
        <dbReference type="ARBA" id="ARBA00010617"/>
    </source>
</evidence>
<dbReference type="PANTHER" id="PTHR24282">
    <property type="entry name" value="CYTOCHROME P450 FAMILY MEMBER"/>
    <property type="match status" value="1"/>
</dbReference>
<sequence>MKEYFSIAQAANSKPINFSHDIGARLLPYEHRIFEKHGENSFVWFGAKPRLNIMDPVLVKEILFKQEEFHKVYPDPVADLVVGGLSTAHAETWSRHRKILNAAFNVEKLKGTLPVLHLSCKDTISKWKGLVSAGTSEIDVWPYIEILARDMISRAAFGSFYGEGRRIFQLHEMQADLAFQFMGSSYIPWSRHFKFGANKKMKELNKEMIGQLTGIIKKREKALEMGHKVNTDDLLSVLMDATKKDIQEGSGMSMEEVIDECKFFYSAGADSTARLLVWTIVCLSKHGDRQSRAREEVLQVMGDKDIDYEKLNQLKIITMILNEVLRLYPPAPLLLRATSKKMKLGNLTIPAWVHLTMPVIFHNHDTEIWGEDAKEFNPQRFSEGISNATKGSPVFIPFSWGPRTCIGQHLALIEARMAVAMILQSFCLELSPAYLHAPELNFLLRPQFLHGDMKEYFSIAQAANSKPINFSHDIGARLLPYEHRIVEKHGKNSFVWFGAKPRLNIMDPMLVKEILFKHEEFHKVYPDPIADLVVGGLSTTHAETWTRRRKILNVAFNVEKLKGTLPVLYLSCKDTVSKWKGLVSAGTTEIDVWPYIEILARDMISRAAFGSFYEEGRRIFQLHDMQADLAFQVMVSSYIPWSRHFKFGANKKMKELNKEMTGQLTRIIKKREKALKMGQKVNTDDLLSVLMDATKKDIQEGSGMSMEEVIDECKLFYSAGADSTARLLVWTIVCLSKHGDWQSRAREEVFQVMGDKDIDCEKLNQLKIITMILNEVLRLYPPSALLLRATSKKMKLGNLTIPAWVHLTMPVIFHNHDSEIWGEDAKEFNPQRLSEGISNATKGSPVFIPFSWGPRTCIGQHLVLIEARIAIAMILQSFSLELSPSYLHAPELTFLLKPQYGAKIILQEL</sequence>
<keyword evidence="9" id="KW-0503">Monooxygenase</keyword>
<dbReference type="InterPro" id="IPR017972">
    <property type="entry name" value="Cyt_P450_CS"/>
</dbReference>
<organism evidence="12 13">
    <name type="scientific">Daucus carota subsp. sativus</name>
    <name type="common">Carrot</name>
    <dbReference type="NCBI Taxonomy" id="79200"/>
    <lineage>
        <taxon>Eukaryota</taxon>
        <taxon>Viridiplantae</taxon>
        <taxon>Streptophyta</taxon>
        <taxon>Embryophyta</taxon>
        <taxon>Tracheophyta</taxon>
        <taxon>Spermatophyta</taxon>
        <taxon>Magnoliopsida</taxon>
        <taxon>eudicotyledons</taxon>
        <taxon>Gunneridae</taxon>
        <taxon>Pentapetalae</taxon>
        <taxon>asterids</taxon>
        <taxon>campanulids</taxon>
        <taxon>Apiales</taxon>
        <taxon>Apiaceae</taxon>
        <taxon>Apioideae</taxon>
        <taxon>Scandiceae</taxon>
        <taxon>Daucinae</taxon>
        <taxon>Daucus</taxon>
        <taxon>Daucus sect. Daucus</taxon>
    </lineage>
</organism>
<keyword evidence="13" id="KW-1185">Reference proteome</keyword>
<keyword evidence="3 11" id="KW-0349">Heme</keyword>
<evidence type="ECO:0000313" key="12">
    <source>
        <dbReference type="EMBL" id="WOH13155.1"/>
    </source>
</evidence>
<name>A0AAF0XS53_DAUCS</name>
<dbReference type="GO" id="GO:0004497">
    <property type="term" value="F:monooxygenase activity"/>
    <property type="evidence" value="ECO:0007669"/>
    <property type="project" value="UniProtKB-KW"/>
</dbReference>
<evidence type="ECO:0000256" key="9">
    <source>
        <dbReference type="ARBA" id="ARBA00023033"/>
    </source>
</evidence>
<evidence type="ECO:0000256" key="5">
    <source>
        <dbReference type="ARBA" id="ARBA00022723"/>
    </source>
</evidence>
<dbReference type="Proteomes" id="UP000077755">
    <property type="component" value="Chromosome 8"/>
</dbReference>
<keyword evidence="4" id="KW-0812">Transmembrane</keyword>
<evidence type="ECO:0000256" key="8">
    <source>
        <dbReference type="ARBA" id="ARBA00023004"/>
    </source>
</evidence>
<dbReference type="InterPro" id="IPR001128">
    <property type="entry name" value="Cyt_P450"/>
</dbReference>
<evidence type="ECO:0000256" key="6">
    <source>
        <dbReference type="ARBA" id="ARBA00022989"/>
    </source>
</evidence>
<evidence type="ECO:0000256" key="4">
    <source>
        <dbReference type="ARBA" id="ARBA00022692"/>
    </source>
</evidence>
<dbReference type="Gene3D" id="1.10.630.10">
    <property type="entry name" value="Cytochrome P450"/>
    <property type="match status" value="2"/>
</dbReference>
<dbReference type="Pfam" id="PF00067">
    <property type="entry name" value="p450"/>
    <property type="match status" value="2"/>
</dbReference>
<evidence type="ECO:0000256" key="1">
    <source>
        <dbReference type="ARBA" id="ARBA00004370"/>
    </source>
</evidence>
<comment type="cofactor">
    <cofactor evidence="11">
        <name>heme</name>
        <dbReference type="ChEBI" id="CHEBI:30413"/>
    </cofactor>
</comment>
<dbReference type="GO" id="GO:0016020">
    <property type="term" value="C:membrane"/>
    <property type="evidence" value="ECO:0007669"/>
    <property type="project" value="UniProtKB-SubCell"/>
</dbReference>
<dbReference type="PRINTS" id="PR00463">
    <property type="entry name" value="EP450I"/>
</dbReference>
<dbReference type="EMBL" id="CP093350">
    <property type="protein sequence ID" value="WOH13155.1"/>
    <property type="molecule type" value="Genomic_DNA"/>
</dbReference>
<comment type="similarity">
    <text evidence="2">Belongs to the cytochrome P450 family.</text>
</comment>
<evidence type="ECO:0000256" key="7">
    <source>
        <dbReference type="ARBA" id="ARBA00023002"/>
    </source>
</evidence>
<dbReference type="InterPro" id="IPR002401">
    <property type="entry name" value="Cyt_P450_E_grp-I"/>
</dbReference>